<dbReference type="SUPFAM" id="SSF56801">
    <property type="entry name" value="Acetyl-CoA synthetase-like"/>
    <property type="match status" value="3"/>
</dbReference>
<dbReference type="FunFam" id="1.10.1200.10:FF:000005">
    <property type="entry name" value="Nonribosomal peptide synthetase 1"/>
    <property type="match status" value="3"/>
</dbReference>
<dbReference type="GO" id="GO:0044550">
    <property type="term" value="P:secondary metabolite biosynthetic process"/>
    <property type="evidence" value="ECO:0007669"/>
    <property type="project" value="TreeGrafter"/>
</dbReference>
<dbReference type="SUPFAM" id="SSF52777">
    <property type="entry name" value="CoA-dependent acyltransferases"/>
    <property type="match status" value="6"/>
</dbReference>
<dbReference type="SMART" id="SM00823">
    <property type="entry name" value="PKS_PP"/>
    <property type="match status" value="3"/>
</dbReference>
<dbReference type="PANTHER" id="PTHR45527:SF1">
    <property type="entry name" value="FATTY ACID SYNTHASE"/>
    <property type="match status" value="1"/>
</dbReference>
<dbReference type="CDD" id="cd19531">
    <property type="entry name" value="LCL_NRPS-like"/>
    <property type="match status" value="1"/>
</dbReference>
<accession>A0A6S6VWD0</accession>
<dbReference type="InterPro" id="IPR010071">
    <property type="entry name" value="AA_adenyl_dom"/>
</dbReference>
<sequence length="3687" mass="406596">MREPNLPLQDELTDQCLEAIWQWNSTVPEKTEWCIHGLFAEQAKARPNTPAIYAWDGEMTYGELDVLSTKLASHLVQLGVKPEDIVPLCFEKSMWTVVAMLAVLKAGGAFVPLDPDHPVSRHEEIFRQTGTKVLLTSAQYSAGWTSSSYYAVTVSGASLTQLPVAVDAPSPLVKPENAAYIVFTSGSTGVPKGVVLEHTAVATSCLVHGQEFGITGLSRVLQFASYTFDACIAEIITTLLCGGCICVPSDSDRRNSLAKAISTMDVNWAFLTPSVARLLDPGLVPSLKILAIGGEQSSSADWNRWPGSVQKIHVYGPTECCIFCTGYTSKQGFEPSTIGTSVASVSWVVDPENHERLAPLGSMGELLVEGPILARGYLNDVNKTEAAFINDPAWLLEGYRGHAGRRGRLYKTGDLVRYDVDGNLVYLGRKDSQVKVRGQRVELGEIEHHVRECLPEARQLAVEVILPSGQKNHAMLAVFVQLGKGTHNAHLEEKAGGDNITAQVVFLTRTEEELAKRLPKHIVPTVFFALLHFPMTTSGKTDRKRLREIGASFTAQQLAETQTSSQGPKRQPSTEAEQTMQQLWARVLGIDADIIGLDDSFFRLGGDSIAAMKLVGSARRTGLPLSVADIFRYPKLADITSSVTCEDVSPSTASIQHLDYAGPLQQSFAQGRLWFLEELYPGLNWYLVPIAVRIRGPLHLAALNAALLATESRHETLRTTFASNGGVNVQVVQPFRAKQLNVIEVPSGDEHDCLEAVQRDQMTPFNLRTEPGWRVSVYQCNKDDHVLSIVMHHIVSDGWSVDILMRELSTFYAASLQGQDPLSQVQPLPIQYRNFSVWQRQQAQIEEQEKQLSYWLTQLQTSRPAELLSDKPRPATLSGKADTRTVHISGPVYARLQQFCNAHGVTLFVALLAVFRATHFRLTGQDDATIGTVNANRDRWELKDMIGFFVNMQCLRIMVAEESFEELVQQVQAVVVASLANQDVPFENIVSKLKKDRDLSRHPLVQLAFVVHSQQDLGQLMLEGLKTETLQGVAASRFDLEFHFFQKPDGLQGDVVFSTDLYAPETIENMLAVFSNVLGRCLWEPTVAITSLPLSTDADHVKLDQMGLIQIEETAYPRDSSIVDVFRQQVSAFPSRIAVKDSLEQMTYAQLDKASDAIAKWLHKRSFAPESLVGVFAKRCCQTIVALLGILKAGLAYLPFDVMIPTKRIEAILSSLPGRRIIFLGADVQLPDMTLNQVEFVRISKALGEQVDELADGHLSCREPATTVEPSATSLAYVMFTSGSTGQPKGVMVEHRGIVRLVRDNNIVQHLPVSRVIVHVANLAFDASTWEIYVSILNGGTLVCIDTMTALDPVAMLQTVRNYEITMALLPPALLRQYVSESPAVVAALGLLCVGGEALHPRDFFAAERIMKGKLINCYGPTENTVISTSFVLTKDEKYTNGVPIGRALSNSGAYVMDPELQPVPLGVIGELVVTGDGVARGYTDPQRNIGRFVSVEIAGKKVKAYRTGDYVRHRPTDGQLEFFGRMDGQVKIRGQRIELGEIEHLLRSHNAIREAVAVLQQLNGDKAQLAGFVTVHEGTATIDKQPNDGDVLEHTDAWEEHFDLDFYLPISNVLPENIGRDFVGWTSMYDGSEINKTEMNEWLDDTIATMRNGRRPGHVLEIGSGTGMILFNLGDELQTYIGLDPSRNAVNFVEKTARSMPALAGRVRMHKATAADVGRLERPIAANLVVTNSVVQYFPSQDYLFKVVQELVVLESVQTLFFGDIRSYALYQEFLATRALHIAGNKTTKAELRRMMADMERVERELLVDPAFFTALPSRLPDLVEHVEILPKKMKATNELSCYRYAAVVHVKQKGRQQHDQKIRQVKDEEWVDFTKRGMDRKSLQQQLSALSSSSIIAVSNIPYSKTIVSRCLVESLDDVAAEKLCDQDWLSSVHKKAQRISSFSATDLVELAQGAGCQVEISWSRQKSQHGGLDAIFHQCTPEKGEDRVLFRFPTDHAERPLHSLSSKPLQQQDLQRTQQQLREMLQDQLPAYMVPQTITVLDAMPLNQNGKVDRNVLAQLVQEPTARQGPVQQPTSAAERKMQQLWAQVLSIEPDSIGLDDSFFRLGGDSIAAMKLVGEARSTGLQLSVANIFRHPTLTALASLDTNQCDSTIEEILSFSLLVENADALQVCEEVAAICGIDASLIEDVYPCSPLQEGLMSLTAKRAGDYIMQTVLELQADVDEDAFRAAWEHVVQLTAVLRTRIVQHNKLGLLQVVVVEKMQWTEAHALEEYLEEDKAVSMGLGDPLARYAFVKEACGGKCWFAWTIHHALYDGWSLPRILYAVKQVYSGVALERQPSFNAFIQYLGQQDQGAATLYWQTALADCDAVLFPALPPTVTEPVADATVRYQCPPLTQSATDITTSTLIRAAWAIVTSCYTSSDDVVFGTTVTGRNAPIAGVEAMVGPMIATVPVRLRVQRNQTVFAFLQGLQQQATDIIAHEQTGLQHIAKMGPGARHACGFQTLLVVQPVDDVLSSDDTLGEWRGHSELQDFTTYALMLQCTLAAEGVQITASFDARVIERWVVEKMLRQFSFIMQQLAEASEDSKVADIDTTTPEDRKQLWAWNQNVPPAIERCVHELFAEQARARPGAPAICAWDGELTYGELDVLSSKLAGHLVQLGVKPEDMVPLCFEKSIWTAVAMLAVLKAGGAFVPLDPDHPASRHEDIFRQTGAQVVVASAQHSTRWIGTNHQVVTVSAGSLGQLSTLVNPGGLPAKSENAAYVMFTSGSTGTPKGVVLEHRAVSTSCLSHGRAYGITDCTRALQFTAYTFDFCIAEIITTLLYGGCICIPSDSDRRNNLSKAINTMRVNWALLTPSVARLLDPGLVPSLRILVIGGEQVNLADWDRWPSSVQTINGYGPTECCIVCTGYTSEQSFTTGTIGTSIASVSWVVDPKDHGRLAPLGSVGELLVEGPILARGYLNDPEKTAAVFIDDPAWLLEGWAGHDGRQGRLYKTGDLVRYNTNGDLVCLGRKDSQVKVRGQRVELGEIEHHVQQCLPEAKRLAVEVVLPSGQKDHAMLAAFLHLDKGDAYNAPLNKKAGGDGSIAQVVFLAGVEEELAKRLPEHMVPTVFFTLLEFPTTTSGKTDQKRLQEIGASITAQQLAEMRTFSQGPKRQPSTEVEQKMQQLWAQVLNIERDSIGLDDSFFHLGGDSIAAMKLVGEAHRIGLQLSVADIFCHHTFAALAYMHTGQHRRALEEIPAFSLLPSHVKDAIFSVTKPFGHSVLMDKVVDVLPASCMQERYISQGVRAPREAFNYFSMDLSAAIDVQVLKTSCSILLDSFPVLRTHFLYFQGKLYQVVPRHQELPFSIFEVNGPLAEESQAIHMRDLDQITPLGLPTSFMLVRTTAGMNRLIIRLSHAQYDGVCLPVMLRTLATIYQQEPMHPTTSFNNFLAYVSSRHSLSVHYWCNLLESSHLTNITSKPGPKAHEDTAIRPVMVERVMHTPQLPAGLTMASLVSSAWAVVLSHISGEEDVVYGLVVAGRNSNLPGITEVIGPCSNFIPVRARPYSTRTSEELLQSVQDQYASLGESDSMGLDDIVQHCTDWPAKSEFDSIVQHQNIEEQPEIQFAGETTKLQWFENSFAVCRQLFVFSHPRGNSLTITITGNTGILTDQCAEKLLVMLCDTISQLSDSLDTPLAACKLLLPTCT</sequence>
<keyword evidence="4" id="KW-0677">Repeat</keyword>
<dbReference type="FunFam" id="3.30.559.30:FF:000003">
    <property type="entry name" value="Nonribosomal peptide synthase SidD"/>
    <property type="match status" value="1"/>
</dbReference>
<dbReference type="SUPFAM" id="SSF53335">
    <property type="entry name" value="S-adenosyl-L-methionine-dependent methyltransferases"/>
    <property type="match status" value="1"/>
</dbReference>
<dbReference type="CDD" id="cd19545">
    <property type="entry name" value="FUM14_C_NRPS-like"/>
    <property type="match status" value="1"/>
</dbReference>
<feature type="domain" description="Carrier" evidence="7">
    <location>
        <begin position="571"/>
        <end position="647"/>
    </location>
</feature>
<dbReference type="PANTHER" id="PTHR45527">
    <property type="entry name" value="NONRIBOSOMAL PEPTIDE SYNTHETASE"/>
    <property type="match status" value="1"/>
</dbReference>
<dbReference type="InterPro" id="IPR045851">
    <property type="entry name" value="AMP-bd_C_sf"/>
</dbReference>
<dbReference type="FunFam" id="3.40.50.980:FF:000001">
    <property type="entry name" value="Non-ribosomal peptide synthetase"/>
    <property type="match status" value="2"/>
</dbReference>
<dbReference type="GO" id="GO:0031177">
    <property type="term" value="F:phosphopantetheine binding"/>
    <property type="evidence" value="ECO:0007669"/>
    <property type="project" value="InterPro"/>
</dbReference>
<dbReference type="Proteomes" id="UP000472372">
    <property type="component" value="Chromosome 3"/>
</dbReference>
<dbReference type="EMBL" id="HG992979">
    <property type="protein sequence ID" value="CAE7020966.1"/>
    <property type="molecule type" value="Genomic_DNA"/>
</dbReference>
<dbReference type="InterPro" id="IPR009081">
    <property type="entry name" value="PP-bd_ACP"/>
</dbReference>
<dbReference type="GO" id="GO:0005737">
    <property type="term" value="C:cytoplasm"/>
    <property type="evidence" value="ECO:0007669"/>
    <property type="project" value="TreeGrafter"/>
</dbReference>
<dbReference type="Gene3D" id="2.30.38.10">
    <property type="entry name" value="Luciferase, Domain 3"/>
    <property type="match status" value="1"/>
</dbReference>
<organism evidence="8 9">
    <name type="scientific">Pyrenophora teres f. teres</name>
    <dbReference type="NCBI Taxonomy" id="97479"/>
    <lineage>
        <taxon>Eukaryota</taxon>
        <taxon>Fungi</taxon>
        <taxon>Dikarya</taxon>
        <taxon>Ascomycota</taxon>
        <taxon>Pezizomycotina</taxon>
        <taxon>Dothideomycetes</taxon>
        <taxon>Pleosporomycetidae</taxon>
        <taxon>Pleosporales</taxon>
        <taxon>Pleosporineae</taxon>
        <taxon>Pleosporaceae</taxon>
        <taxon>Pyrenophora</taxon>
    </lineage>
</organism>
<keyword evidence="1" id="KW-0596">Phosphopantetheine</keyword>
<dbReference type="Gene3D" id="3.40.50.980">
    <property type="match status" value="2"/>
</dbReference>
<gene>
    <name evidence="8" type="ORF">PTTW11_03175</name>
</gene>
<dbReference type="Gene3D" id="3.30.300.30">
    <property type="match status" value="4"/>
</dbReference>
<feature type="domain" description="Carrier" evidence="7">
    <location>
        <begin position="3156"/>
        <end position="3232"/>
    </location>
</feature>
<dbReference type="Pfam" id="PF00668">
    <property type="entry name" value="Condensation"/>
    <property type="match status" value="3"/>
</dbReference>
<dbReference type="PROSITE" id="PS00455">
    <property type="entry name" value="AMP_BINDING"/>
    <property type="match status" value="3"/>
</dbReference>
<dbReference type="Gene3D" id="3.40.50.150">
    <property type="entry name" value="Vaccinia Virus protein VP39"/>
    <property type="match status" value="1"/>
</dbReference>
<evidence type="ECO:0000256" key="3">
    <source>
        <dbReference type="ARBA" id="ARBA00022598"/>
    </source>
</evidence>
<dbReference type="InterPro" id="IPR006162">
    <property type="entry name" value="Ppantetheine_attach_site"/>
</dbReference>
<dbReference type="CDD" id="cd19542">
    <property type="entry name" value="CT_NRPS-like"/>
    <property type="match status" value="1"/>
</dbReference>
<evidence type="ECO:0000256" key="2">
    <source>
        <dbReference type="ARBA" id="ARBA00022553"/>
    </source>
</evidence>
<dbReference type="InterPro" id="IPR023213">
    <property type="entry name" value="CAT-like_dom_sf"/>
</dbReference>
<dbReference type="InterPro" id="IPR001242">
    <property type="entry name" value="Condensation_dom"/>
</dbReference>
<dbReference type="InterPro" id="IPR042099">
    <property type="entry name" value="ANL_N_sf"/>
</dbReference>
<keyword evidence="3" id="KW-0436">Ligase</keyword>
<dbReference type="FunFam" id="3.30.300.30:FF:000084">
    <property type="entry name" value="Enniatin synthase"/>
    <property type="match status" value="1"/>
</dbReference>
<dbReference type="Pfam" id="PF00550">
    <property type="entry name" value="PP-binding"/>
    <property type="match status" value="3"/>
</dbReference>
<evidence type="ECO:0000256" key="1">
    <source>
        <dbReference type="ARBA" id="ARBA00022450"/>
    </source>
</evidence>
<dbReference type="FunFam" id="3.40.50.12780:FF:000014">
    <property type="entry name" value="Nonribosomal peptide synthetase 1"/>
    <property type="match status" value="2"/>
</dbReference>
<evidence type="ECO:0000259" key="7">
    <source>
        <dbReference type="PROSITE" id="PS50075"/>
    </source>
</evidence>
<dbReference type="InterPro" id="IPR036736">
    <property type="entry name" value="ACP-like_sf"/>
</dbReference>
<evidence type="ECO:0000256" key="5">
    <source>
        <dbReference type="ARBA" id="ARBA00023026"/>
    </source>
</evidence>
<dbReference type="CDD" id="cd05918">
    <property type="entry name" value="A_NRPS_SidN3_like"/>
    <property type="match status" value="2"/>
</dbReference>
<evidence type="ECO:0000256" key="6">
    <source>
        <dbReference type="ARBA" id="ARBA00029454"/>
    </source>
</evidence>
<name>A0A6S6VWD0_9PLEO</name>
<dbReference type="PROSITE" id="PS50075">
    <property type="entry name" value="CARRIER"/>
    <property type="match status" value="3"/>
</dbReference>
<feature type="domain" description="Carrier" evidence="7">
    <location>
        <begin position="2076"/>
        <end position="2152"/>
    </location>
</feature>
<dbReference type="Gene3D" id="1.10.1200.10">
    <property type="entry name" value="ACP-like"/>
    <property type="match status" value="3"/>
</dbReference>
<protein>
    <submittedName>
        <fullName evidence="8">Nonribosomal peptide synthetase 3</fullName>
    </submittedName>
</protein>
<keyword evidence="5" id="KW-0843">Virulence</keyword>
<dbReference type="GO" id="GO:0043041">
    <property type="term" value="P:amino acid activation for nonribosomal peptide biosynthetic process"/>
    <property type="evidence" value="ECO:0007669"/>
    <property type="project" value="TreeGrafter"/>
</dbReference>
<dbReference type="InterPro" id="IPR020806">
    <property type="entry name" value="PKS_PP-bd"/>
</dbReference>
<reference evidence="8" key="1">
    <citation type="submission" date="2021-02" db="EMBL/GenBank/DDBJ databases">
        <authorList>
            <person name="Syme A R."/>
            <person name="Syme A R."/>
            <person name="Moolhuijzen P."/>
        </authorList>
    </citation>
    <scope>NUCLEOTIDE SEQUENCE</scope>
    <source>
        <strain evidence="8">W1-1</strain>
    </source>
</reference>
<evidence type="ECO:0000256" key="4">
    <source>
        <dbReference type="ARBA" id="ARBA00022737"/>
    </source>
</evidence>
<comment type="similarity">
    <text evidence="6">Belongs to the NRP synthetase family.</text>
</comment>
<dbReference type="SUPFAM" id="SSF47336">
    <property type="entry name" value="ACP-like"/>
    <property type="match status" value="3"/>
</dbReference>
<dbReference type="InterPro" id="IPR020845">
    <property type="entry name" value="AMP-binding_CS"/>
</dbReference>
<dbReference type="FunFam" id="3.30.300.30:FF:000015">
    <property type="entry name" value="Nonribosomal peptide synthase SidD"/>
    <property type="match status" value="2"/>
</dbReference>
<keyword evidence="2" id="KW-0597">Phosphoprotein</keyword>
<dbReference type="InterPro" id="IPR000873">
    <property type="entry name" value="AMP-dep_synth/lig_dom"/>
</dbReference>
<dbReference type="Gene3D" id="3.30.559.10">
    <property type="entry name" value="Chloramphenicol acetyltransferase-like domain"/>
    <property type="match status" value="3"/>
</dbReference>
<evidence type="ECO:0000313" key="9">
    <source>
        <dbReference type="Proteomes" id="UP000472372"/>
    </source>
</evidence>
<dbReference type="Pfam" id="PF00501">
    <property type="entry name" value="AMP-binding"/>
    <property type="match status" value="3"/>
</dbReference>
<proteinExistence type="inferred from homology"/>
<dbReference type="Gene3D" id="3.30.559.30">
    <property type="entry name" value="Nonribosomal peptide synthetase, condensation domain"/>
    <property type="match status" value="3"/>
</dbReference>
<dbReference type="NCBIfam" id="TIGR01733">
    <property type="entry name" value="AA-adenyl-dom"/>
    <property type="match status" value="3"/>
</dbReference>
<dbReference type="GO" id="GO:0016874">
    <property type="term" value="F:ligase activity"/>
    <property type="evidence" value="ECO:0007669"/>
    <property type="project" value="UniProtKB-KW"/>
</dbReference>
<dbReference type="PROSITE" id="PS00012">
    <property type="entry name" value="PHOSPHOPANTETHEINE"/>
    <property type="match status" value="3"/>
</dbReference>
<dbReference type="Gene3D" id="3.40.50.12780">
    <property type="entry name" value="N-terminal domain of ligase-like"/>
    <property type="match status" value="2"/>
</dbReference>
<dbReference type="InterPro" id="IPR029063">
    <property type="entry name" value="SAM-dependent_MTases_sf"/>
</dbReference>
<dbReference type="CDD" id="cd05930">
    <property type="entry name" value="A_NRPS"/>
    <property type="match status" value="1"/>
</dbReference>
<dbReference type="NCBIfam" id="NF003417">
    <property type="entry name" value="PRK04813.1"/>
    <property type="match status" value="4"/>
</dbReference>
<evidence type="ECO:0000313" key="8">
    <source>
        <dbReference type="EMBL" id="CAE7020966.1"/>
    </source>
</evidence>